<comment type="caution">
    <text evidence="2">The sequence shown here is derived from an EMBL/GenBank/DDBJ whole genome shotgun (WGS) entry which is preliminary data.</text>
</comment>
<evidence type="ECO:0000256" key="1">
    <source>
        <dbReference type="SAM" id="Phobius"/>
    </source>
</evidence>
<sequence>MTCPASGLWRRNATVQFSQAAVVSVPPMRRSTVAIRARRPFSADMSASHPPVHPPGNKLIRCVITSGVPGFSSCSLVLPESQPSLMTTLIGCAGAGFSLVVVVMVVMGALITTLRFSEDVTLSLMAAEPAVKKKQFLIWTGPMPHPDISRLQAYPGSGNGMIMANGSTQSKL</sequence>
<keyword evidence="1" id="KW-0812">Transmembrane</keyword>
<proteinExistence type="predicted"/>
<accession>A0A4Z2IKV6</accession>
<gene>
    <name evidence="2" type="ORF">EYF80_011362</name>
</gene>
<reference evidence="2 3" key="1">
    <citation type="submission" date="2019-03" db="EMBL/GenBank/DDBJ databases">
        <title>First draft genome of Liparis tanakae, snailfish: a comprehensive survey of snailfish specific genes.</title>
        <authorList>
            <person name="Kim W."/>
            <person name="Song I."/>
            <person name="Jeong J.-H."/>
            <person name="Kim D."/>
            <person name="Kim S."/>
            <person name="Ryu S."/>
            <person name="Song J.Y."/>
            <person name="Lee S.K."/>
        </authorList>
    </citation>
    <scope>NUCLEOTIDE SEQUENCE [LARGE SCALE GENOMIC DNA]</scope>
    <source>
        <tissue evidence="2">Muscle</tissue>
    </source>
</reference>
<organism evidence="2 3">
    <name type="scientific">Liparis tanakae</name>
    <name type="common">Tanaka's snailfish</name>
    <dbReference type="NCBI Taxonomy" id="230148"/>
    <lineage>
        <taxon>Eukaryota</taxon>
        <taxon>Metazoa</taxon>
        <taxon>Chordata</taxon>
        <taxon>Craniata</taxon>
        <taxon>Vertebrata</taxon>
        <taxon>Euteleostomi</taxon>
        <taxon>Actinopterygii</taxon>
        <taxon>Neopterygii</taxon>
        <taxon>Teleostei</taxon>
        <taxon>Neoteleostei</taxon>
        <taxon>Acanthomorphata</taxon>
        <taxon>Eupercaria</taxon>
        <taxon>Perciformes</taxon>
        <taxon>Cottioidei</taxon>
        <taxon>Cottales</taxon>
        <taxon>Liparidae</taxon>
        <taxon>Liparis</taxon>
    </lineage>
</organism>
<protein>
    <submittedName>
        <fullName evidence="2">Uncharacterized protein</fullName>
    </submittedName>
</protein>
<evidence type="ECO:0000313" key="2">
    <source>
        <dbReference type="EMBL" id="TNN78378.1"/>
    </source>
</evidence>
<keyword evidence="1" id="KW-0472">Membrane</keyword>
<name>A0A4Z2IKV6_9TELE</name>
<keyword evidence="3" id="KW-1185">Reference proteome</keyword>
<keyword evidence="1" id="KW-1133">Transmembrane helix</keyword>
<evidence type="ECO:0000313" key="3">
    <source>
        <dbReference type="Proteomes" id="UP000314294"/>
    </source>
</evidence>
<dbReference type="EMBL" id="SRLO01000074">
    <property type="protein sequence ID" value="TNN78378.1"/>
    <property type="molecule type" value="Genomic_DNA"/>
</dbReference>
<dbReference type="Proteomes" id="UP000314294">
    <property type="component" value="Unassembled WGS sequence"/>
</dbReference>
<dbReference type="AlphaFoldDB" id="A0A4Z2IKV6"/>
<feature type="transmembrane region" description="Helical" evidence="1">
    <location>
        <begin position="85"/>
        <end position="111"/>
    </location>
</feature>